<gene>
    <name evidence="2" type="ORF">QO192_14350</name>
</gene>
<dbReference type="InterPro" id="IPR005901">
    <property type="entry name" value="GLPGLI"/>
</dbReference>
<feature type="signal peptide" evidence="1">
    <location>
        <begin position="1"/>
        <end position="17"/>
    </location>
</feature>
<reference evidence="2 3" key="1">
    <citation type="submission" date="2023-05" db="EMBL/GenBank/DDBJ databases">
        <title>Adaptations of aquatic viruses from atmosphere-close ecosystems of the Central Arctic Ocean.</title>
        <authorList>
            <person name="Rahlff J."/>
            <person name="Holmfeldt K."/>
        </authorList>
    </citation>
    <scope>NUCLEOTIDE SEQUENCE [LARGE SCALE GENOMIC DNA]</scope>
    <source>
        <strain evidence="2 3">Arc14</strain>
    </source>
</reference>
<dbReference type="Proteomes" id="UP001568894">
    <property type="component" value="Unassembled WGS sequence"/>
</dbReference>
<sequence>MKYLVSLLLLIPLFSFSQSFTIEYDVNVNFLNRKGILKFNKNENSFYSEKNNEVSDKEEKNQETGSLKKTFFLGGNNNNELRVQIYDQKKDTLFNIDYLVNEEVLCVEKFPVMQWQLMSEKKLISNFLCSKAITHFRGRNYIAWFAIELPIQIGPWKFNNLPGAILQVYDETNNYSWSTTKISTNLEDENFKIDKNLKKISLQNYIEQDEKLKKEISNTALLKFIQRGAEIVERKYERGREKEFEWE</sequence>
<dbReference type="EMBL" id="JASMRN010000014">
    <property type="protein sequence ID" value="MEZ7516460.1"/>
    <property type="molecule type" value="Genomic_DNA"/>
</dbReference>
<feature type="chain" id="PRO_5045454526" evidence="1">
    <location>
        <begin position="18"/>
        <end position="247"/>
    </location>
</feature>
<organism evidence="2 3">
    <name type="scientific">Flavobacterium frigidarium</name>
    <dbReference type="NCBI Taxonomy" id="99286"/>
    <lineage>
        <taxon>Bacteria</taxon>
        <taxon>Pseudomonadati</taxon>
        <taxon>Bacteroidota</taxon>
        <taxon>Flavobacteriia</taxon>
        <taxon>Flavobacteriales</taxon>
        <taxon>Flavobacteriaceae</taxon>
        <taxon>Flavobacterium</taxon>
    </lineage>
</organism>
<evidence type="ECO:0000313" key="3">
    <source>
        <dbReference type="Proteomes" id="UP001568894"/>
    </source>
</evidence>
<comment type="caution">
    <text evidence="2">The sequence shown here is derived from an EMBL/GenBank/DDBJ whole genome shotgun (WGS) entry which is preliminary data.</text>
</comment>
<keyword evidence="3" id="KW-1185">Reference proteome</keyword>
<keyword evidence="1" id="KW-0732">Signal</keyword>
<dbReference type="RefSeq" id="WP_371571705.1">
    <property type="nucleotide sequence ID" value="NZ_JASMRN010000014.1"/>
</dbReference>
<dbReference type="NCBIfam" id="TIGR01200">
    <property type="entry name" value="GLPGLI"/>
    <property type="match status" value="1"/>
</dbReference>
<accession>A0ABV4KFL2</accession>
<evidence type="ECO:0000256" key="1">
    <source>
        <dbReference type="SAM" id="SignalP"/>
    </source>
</evidence>
<protein>
    <submittedName>
        <fullName evidence="2">GLPGLI family protein</fullName>
    </submittedName>
</protein>
<proteinExistence type="predicted"/>
<evidence type="ECO:0000313" key="2">
    <source>
        <dbReference type="EMBL" id="MEZ7516460.1"/>
    </source>
</evidence>
<name>A0ABV4KFL2_9FLAO</name>